<sequence>MTPDDLRPRGPEPDDYLWDRSGPADPTIDRVEHALSSLAHRPIPLELPAPRGASRFEWLLRLPAPARVAFAAALVVASVFGGRVLTMRWASGRGFEVVRVAGEVRLARAGERGGAAGARRTLAAHDRLRRGEWLETGPDAGARLTIGTIGVVEVGSRSRVRLLETTTDDHRLSLAEGELRAIIIAPPRRFFVETPAALAVDLGCAYTLNVAPSGASNLSVDIGWVSLEAEGRESFIPAGARCISLPGRPPGTPCFNDASAALKNALHAFDFGIGAASVADSALAIVVSESRREDALTLWHLLSRTRGAVRGSVFDALAARVPPPPAVTRAGILAGERGMFDAWWDALGYGDTAAWRRWLRPWSDVAAGPAATSARVEPAVVANASAR</sequence>
<protein>
    <recommendedName>
        <fullName evidence="4">FecR protein domain-containing protein</fullName>
    </recommendedName>
</protein>
<evidence type="ECO:0000313" key="3">
    <source>
        <dbReference type="Proteomes" id="UP000580839"/>
    </source>
</evidence>
<comment type="caution">
    <text evidence="2">The sequence shown here is derived from an EMBL/GenBank/DDBJ whole genome shotgun (WGS) entry which is preliminary data.</text>
</comment>
<name>A0A849SIZ6_UNCEI</name>
<gene>
    <name evidence="2" type="ORF">HOP12_05405</name>
</gene>
<organism evidence="2 3">
    <name type="scientific">Eiseniibacteriota bacterium</name>
    <dbReference type="NCBI Taxonomy" id="2212470"/>
    <lineage>
        <taxon>Bacteria</taxon>
        <taxon>Candidatus Eiseniibacteriota</taxon>
    </lineage>
</organism>
<dbReference type="Proteomes" id="UP000580839">
    <property type="component" value="Unassembled WGS sequence"/>
</dbReference>
<proteinExistence type="predicted"/>
<evidence type="ECO:0000256" key="1">
    <source>
        <dbReference type="SAM" id="MobiDB-lite"/>
    </source>
</evidence>
<dbReference type="EMBL" id="JABFRW010000055">
    <property type="protein sequence ID" value="NOT33593.1"/>
    <property type="molecule type" value="Genomic_DNA"/>
</dbReference>
<evidence type="ECO:0000313" key="2">
    <source>
        <dbReference type="EMBL" id="NOT33593.1"/>
    </source>
</evidence>
<evidence type="ECO:0008006" key="4">
    <source>
        <dbReference type="Google" id="ProtNLM"/>
    </source>
</evidence>
<accession>A0A849SIZ6</accession>
<dbReference type="AlphaFoldDB" id="A0A849SIZ6"/>
<feature type="compositionally biased region" description="Basic and acidic residues" evidence="1">
    <location>
        <begin position="1"/>
        <end position="12"/>
    </location>
</feature>
<feature type="region of interest" description="Disordered" evidence="1">
    <location>
        <begin position="1"/>
        <end position="23"/>
    </location>
</feature>
<reference evidence="2 3" key="1">
    <citation type="submission" date="2020-04" db="EMBL/GenBank/DDBJ databases">
        <title>Metagenomic profiling of ammonia- and methane-oxidizing microorganisms in a Dutch drinking water treatment plant.</title>
        <authorList>
            <person name="Poghosyan L."/>
            <person name="Leucker S."/>
        </authorList>
    </citation>
    <scope>NUCLEOTIDE SEQUENCE [LARGE SCALE GENOMIC DNA]</scope>
    <source>
        <strain evidence="2">S-RSF-IL-03</strain>
    </source>
</reference>